<proteinExistence type="predicted"/>
<dbReference type="PROSITE" id="PS50949">
    <property type="entry name" value="HTH_GNTR"/>
    <property type="match status" value="1"/>
</dbReference>
<sequence length="248" mass="26405">MQRGSKPGKIGAMVSALGAAIVRGEIASGTVLPPEPDLAERYGAGRSVVREAVKILVAKGLLSVRPRHGTQVRPLHEWTLLDRDVLGWMRREDGLDRSLLLALEETRSVIEPEAAALAAARATPEELGRIRDALKAMEAGQNDPDAAIEADKRFHLAILDATNNPILRSFRGAIDTILSAMFDFTVDVFAGNLANHVAVVDAIAAGDADGAREAMRQVLGYTRGHMLSNPAVAGEALPKRQAGLGETP</sequence>
<dbReference type="PANTHER" id="PTHR43537:SF44">
    <property type="entry name" value="GNTR FAMILY REGULATORY PROTEIN"/>
    <property type="match status" value="1"/>
</dbReference>
<dbReference type="RefSeq" id="WP_055730934.1">
    <property type="nucleotide sequence ID" value="NZ_FUYX01000002.1"/>
</dbReference>
<reference evidence="6 8" key="2">
    <citation type="submission" date="2017-02" db="EMBL/GenBank/DDBJ databases">
        <authorList>
            <person name="Peterson S.W."/>
        </authorList>
    </citation>
    <scope>NUCLEOTIDE SEQUENCE [LARGE SCALE GENOMIC DNA]</scope>
    <source>
        <strain evidence="6 8">DSM 9653</strain>
    </source>
</reference>
<feature type="domain" description="HTH gntR-type" evidence="4">
    <location>
        <begin position="7"/>
        <end position="75"/>
    </location>
</feature>
<keyword evidence="7" id="KW-1185">Reference proteome</keyword>
<evidence type="ECO:0000256" key="2">
    <source>
        <dbReference type="ARBA" id="ARBA00023125"/>
    </source>
</evidence>
<dbReference type="Pfam" id="PF00392">
    <property type="entry name" value="GntR"/>
    <property type="match status" value="1"/>
</dbReference>
<dbReference type="PANTHER" id="PTHR43537">
    <property type="entry name" value="TRANSCRIPTIONAL REGULATOR, GNTR FAMILY"/>
    <property type="match status" value="1"/>
</dbReference>
<dbReference type="SMART" id="SM00895">
    <property type="entry name" value="FCD"/>
    <property type="match status" value="1"/>
</dbReference>
<dbReference type="STRING" id="53254.SAMN05660750_00729"/>
<dbReference type="GO" id="GO:0003700">
    <property type="term" value="F:DNA-binding transcription factor activity"/>
    <property type="evidence" value="ECO:0007669"/>
    <property type="project" value="InterPro"/>
</dbReference>
<dbReference type="InterPro" id="IPR011711">
    <property type="entry name" value="GntR_C"/>
</dbReference>
<evidence type="ECO:0000313" key="6">
    <source>
        <dbReference type="EMBL" id="SKB44883.1"/>
    </source>
</evidence>
<evidence type="ECO:0000259" key="4">
    <source>
        <dbReference type="PROSITE" id="PS50949"/>
    </source>
</evidence>
<dbReference type="InterPro" id="IPR036390">
    <property type="entry name" value="WH_DNA-bd_sf"/>
</dbReference>
<dbReference type="Gene3D" id="1.10.10.10">
    <property type="entry name" value="Winged helix-like DNA-binding domain superfamily/Winged helix DNA-binding domain"/>
    <property type="match status" value="1"/>
</dbReference>
<dbReference type="Proteomes" id="UP000190130">
    <property type="component" value="Unassembled WGS sequence"/>
</dbReference>
<dbReference type="Pfam" id="PF07729">
    <property type="entry name" value="FCD"/>
    <property type="match status" value="1"/>
</dbReference>
<reference evidence="5 7" key="1">
    <citation type="submission" date="2015-10" db="EMBL/GenBank/DDBJ databases">
        <title>Draft genome of Bosea thiooxidans.</title>
        <authorList>
            <person name="Wang X."/>
        </authorList>
    </citation>
    <scope>NUCLEOTIDE SEQUENCE [LARGE SCALE GENOMIC DNA]</scope>
    <source>
        <strain evidence="5 7">CGMCC 9174</strain>
    </source>
</reference>
<dbReference type="InterPro" id="IPR008920">
    <property type="entry name" value="TF_FadR/GntR_C"/>
</dbReference>
<protein>
    <submittedName>
        <fullName evidence="6">DNA-binding transcriptional regulator, FadR family</fullName>
    </submittedName>
    <submittedName>
        <fullName evidence="5">GntR family transcriptional regulator</fullName>
    </submittedName>
</protein>
<evidence type="ECO:0000313" key="5">
    <source>
        <dbReference type="EMBL" id="KQK27667.1"/>
    </source>
</evidence>
<dbReference type="SUPFAM" id="SSF48008">
    <property type="entry name" value="GntR ligand-binding domain-like"/>
    <property type="match status" value="1"/>
</dbReference>
<evidence type="ECO:0000313" key="7">
    <source>
        <dbReference type="Proteomes" id="UP000051562"/>
    </source>
</evidence>
<evidence type="ECO:0000256" key="3">
    <source>
        <dbReference type="ARBA" id="ARBA00023163"/>
    </source>
</evidence>
<evidence type="ECO:0000256" key="1">
    <source>
        <dbReference type="ARBA" id="ARBA00023015"/>
    </source>
</evidence>
<dbReference type="PRINTS" id="PR00035">
    <property type="entry name" value="HTHGNTR"/>
</dbReference>
<name>A0A0Q3KCZ9_9HYPH</name>
<dbReference type="Gene3D" id="1.20.120.530">
    <property type="entry name" value="GntR ligand-binding domain-like"/>
    <property type="match status" value="1"/>
</dbReference>
<dbReference type="EMBL" id="LMAR01000094">
    <property type="protein sequence ID" value="KQK27667.1"/>
    <property type="molecule type" value="Genomic_DNA"/>
</dbReference>
<gene>
    <name evidence="5" type="ORF">ARD30_25080</name>
    <name evidence="6" type="ORF">SAMN05660750_00729</name>
</gene>
<dbReference type="InterPro" id="IPR000524">
    <property type="entry name" value="Tscrpt_reg_HTH_GntR"/>
</dbReference>
<keyword evidence="3" id="KW-0804">Transcription</keyword>
<dbReference type="CDD" id="cd07377">
    <property type="entry name" value="WHTH_GntR"/>
    <property type="match status" value="1"/>
</dbReference>
<organism evidence="5 7">
    <name type="scientific">Bosea thiooxidans</name>
    <dbReference type="NCBI Taxonomy" id="53254"/>
    <lineage>
        <taxon>Bacteria</taxon>
        <taxon>Pseudomonadati</taxon>
        <taxon>Pseudomonadota</taxon>
        <taxon>Alphaproteobacteria</taxon>
        <taxon>Hyphomicrobiales</taxon>
        <taxon>Boseaceae</taxon>
        <taxon>Bosea</taxon>
    </lineage>
</organism>
<dbReference type="Proteomes" id="UP000051562">
    <property type="component" value="Unassembled WGS sequence"/>
</dbReference>
<accession>A0A0Q3KCZ9</accession>
<dbReference type="InterPro" id="IPR036388">
    <property type="entry name" value="WH-like_DNA-bd_sf"/>
</dbReference>
<dbReference type="EMBL" id="FUYX01000002">
    <property type="protein sequence ID" value="SKB44883.1"/>
    <property type="molecule type" value="Genomic_DNA"/>
</dbReference>
<dbReference type="AlphaFoldDB" id="A0A0Q3KCZ9"/>
<evidence type="ECO:0000313" key="8">
    <source>
        <dbReference type="Proteomes" id="UP000190130"/>
    </source>
</evidence>
<keyword evidence="1" id="KW-0805">Transcription regulation</keyword>
<dbReference type="SMART" id="SM00345">
    <property type="entry name" value="HTH_GNTR"/>
    <property type="match status" value="1"/>
</dbReference>
<dbReference type="GO" id="GO:0003677">
    <property type="term" value="F:DNA binding"/>
    <property type="evidence" value="ECO:0007669"/>
    <property type="project" value="UniProtKB-KW"/>
</dbReference>
<dbReference type="OrthoDB" id="9028214at2"/>
<dbReference type="SUPFAM" id="SSF46785">
    <property type="entry name" value="Winged helix' DNA-binding domain"/>
    <property type="match status" value="1"/>
</dbReference>
<keyword evidence="2 6" id="KW-0238">DNA-binding</keyword>